<dbReference type="PANTHER" id="PTHR40593:SF1">
    <property type="entry name" value="PENICILLIN-BINDING PROTEIN ACTIVATOR LPOB"/>
    <property type="match status" value="1"/>
</dbReference>
<evidence type="ECO:0000313" key="2">
    <source>
        <dbReference type="EMBL" id="OOE41674.1"/>
    </source>
</evidence>
<dbReference type="RefSeq" id="WP_077658696.1">
    <property type="nucleotide sequence ID" value="NZ_CP040021.1"/>
</dbReference>
<organism evidence="2 3">
    <name type="scientific">Salinivibrio kushneri</name>
    <dbReference type="NCBI Taxonomy" id="1908198"/>
    <lineage>
        <taxon>Bacteria</taxon>
        <taxon>Pseudomonadati</taxon>
        <taxon>Pseudomonadota</taxon>
        <taxon>Gammaproteobacteria</taxon>
        <taxon>Vibrionales</taxon>
        <taxon>Vibrionaceae</taxon>
        <taxon>Salinivibrio</taxon>
    </lineage>
</organism>
<dbReference type="GO" id="GO:0031241">
    <property type="term" value="C:periplasmic side of cell outer membrane"/>
    <property type="evidence" value="ECO:0007669"/>
    <property type="project" value="TreeGrafter"/>
</dbReference>
<dbReference type="InterPro" id="IPR014094">
    <property type="entry name" value="LpoB"/>
</dbReference>
<dbReference type="Pfam" id="PF13036">
    <property type="entry name" value="LpoB"/>
    <property type="match status" value="1"/>
</dbReference>
<reference evidence="2 3" key="1">
    <citation type="journal article" date="2017" name="Genome Announc.">
        <title>Draft Genome Sequences of Salinivibrio proteolyticus, Salinivibrio sharmensis, Salinivibrio siamensis, Salinivibrio costicola subsp. alcaliphilus, Salinivibrio costicola subsp. vallismortis, and 29 New Isolates Belonging to the Genus Salinivibrio.</title>
        <authorList>
            <person name="Lopez-Hermoso C."/>
            <person name="de la Haba R.R."/>
            <person name="Sanchez-Porro C."/>
            <person name="Bayliss S.C."/>
            <person name="Feil E.J."/>
            <person name="Ventosa A."/>
        </authorList>
    </citation>
    <scope>NUCLEOTIDE SEQUENCE [LARGE SCALE GENOMIC DNA]</scope>
    <source>
        <strain evidence="2 3">AL184</strain>
    </source>
</reference>
<gene>
    <name evidence="2" type="ORF">BZG00_01505</name>
</gene>
<accession>A0AB36K2A9</accession>
<feature type="region of interest" description="Disordered" evidence="1">
    <location>
        <begin position="67"/>
        <end position="88"/>
    </location>
</feature>
<evidence type="ECO:0000313" key="3">
    <source>
        <dbReference type="Proteomes" id="UP000189021"/>
    </source>
</evidence>
<dbReference type="Gene3D" id="3.40.50.10610">
    <property type="entry name" value="ABC-type transport auxiliary lipoprotein component"/>
    <property type="match status" value="1"/>
</dbReference>
<evidence type="ECO:0000256" key="1">
    <source>
        <dbReference type="SAM" id="MobiDB-lite"/>
    </source>
</evidence>
<sequence>MALVRFACLPMPSAGRQPSLRQSSLRQRSLRQRSLRQYSLRHHSLFTTLVVTFFLLSVVGCAPRTQPVYQPGAQSPSTTTPSRRPHPSLDQAMHAAVSGLLDSQPLQSSPVTLVQPIQNLSNTYFPTQTYSEQLKAGLVSAGRITPVPETRVQAVRQSLGLAQNQALVDPSTIVQYGRMLGAEYQLSGKITAGSPYHLRLQLMDLHSGVIAWQGVETFVSE</sequence>
<protein>
    <recommendedName>
        <fullName evidence="4">Penicillin-binding protein activator LpoB</fullName>
    </recommendedName>
</protein>
<keyword evidence="3" id="KW-1185">Reference proteome</keyword>
<dbReference type="PANTHER" id="PTHR40593">
    <property type="entry name" value="PENICILLIN-BINDING PROTEIN ACTIVATOR LPOB"/>
    <property type="match status" value="1"/>
</dbReference>
<dbReference type="EMBL" id="MUEK01000001">
    <property type="protein sequence ID" value="OOE41674.1"/>
    <property type="molecule type" value="Genomic_DNA"/>
</dbReference>
<dbReference type="AlphaFoldDB" id="A0AB36K2A9"/>
<name>A0AB36K2A9_9GAMM</name>
<evidence type="ECO:0008006" key="4">
    <source>
        <dbReference type="Google" id="ProtNLM"/>
    </source>
</evidence>
<dbReference type="GO" id="GO:0009252">
    <property type="term" value="P:peptidoglycan biosynthetic process"/>
    <property type="evidence" value="ECO:0007669"/>
    <property type="project" value="TreeGrafter"/>
</dbReference>
<dbReference type="GO" id="GO:0030234">
    <property type="term" value="F:enzyme regulator activity"/>
    <property type="evidence" value="ECO:0007669"/>
    <property type="project" value="TreeGrafter"/>
</dbReference>
<dbReference type="Proteomes" id="UP000189021">
    <property type="component" value="Unassembled WGS sequence"/>
</dbReference>
<comment type="caution">
    <text evidence="2">The sequence shown here is derived from an EMBL/GenBank/DDBJ whole genome shotgun (WGS) entry which is preliminary data.</text>
</comment>
<proteinExistence type="predicted"/>